<evidence type="ECO:0000313" key="2">
    <source>
        <dbReference type="EMBL" id="KAG8042464.1"/>
    </source>
</evidence>
<feature type="signal peptide" evidence="1">
    <location>
        <begin position="1"/>
        <end position="21"/>
    </location>
</feature>
<gene>
    <name evidence="2" type="ORF">G9C98_005098</name>
</gene>
<keyword evidence="3" id="KW-1185">Reference proteome</keyword>
<dbReference type="AlphaFoldDB" id="A0A8J5RBB3"/>
<feature type="chain" id="PRO_5035168654" evidence="1">
    <location>
        <begin position="22"/>
        <end position="95"/>
    </location>
</feature>
<keyword evidence="1" id="KW-0732">Signal</keyword>
<sequence length="95" mass="10560">MNAVFFFMIGIYLNNLPSGFADSGSRRNDKYLSFNAGYYDEHSSNEISSGRPRFFDEIGCVTKCLIPSSDLVPTESVSVTRSENLHSSLHALKTT</sequence>
<organism evidence="2 3">
    <name type="scientific">Cotesia typhae</name>
    <dbReference type="NCBI Taxonomy" id="2053667"/>
    <lineage>
        <taxon>Eukaryota</taxon>
        <taxon>Metazoa</taxon>
        <taxon>Ecdysozoa</taxon>
        <taxon>Arthropoda</taxon>
        <taxon>Hexapoda</taxon>
        <taxon>Insecta</taxon>
        <taxon>Pterygota</taxon>
        <taxon>Neoptera</taxon>
        <taxon>Endopterygota</taxon>
        <taxon>Hymenoptera</taxon>
        <taxon>Apocrita</taxon>
        <taxon>Ichneumonoidea</taxon>
        <taxon>Braconidae</taxon>
        <taxon>Microgastrinae</taxon>
        <taxon>Cotesia</taxon>
    </lineage>
</organism>
<protein>
    <submittedName>
        <fullName evidence="2">Uncharacterized protein</fullName>
    </submittedName>
</protein>
<proteinExistence type="predicted"/>
<evidence type="ECO:0000256" key="1">
    <source>
        <dbReference type="SAM" id="SignalP"/>
    </source>
</evidence>
<name>A0A8J5RBB3_9HYME</name>
<evidence type="ECO:0000313" key="3">
    <source>
        <dbReference type="Proteomes" id="UP000729913"/>
    </source>
</evidence>
<reference evidence="2" key="2">
    <citation type="submission" date="2021-04" db="EMBL/GenBank/DDBJ databases">
        <title>Genome-wide patterns of bracovirus chromosomal integration into multiple host tissues during parasitism.</title>
        <authorList>
            <person name="Chebbi M.A.C."/>
        </authorList>
    </citation>
    <scope>NUCLEOTIDE SEQUENCE</scope>
    <source>
        <tissue evidence="2">Whole body</tissue>
    </source>
</reference>
<comment type="caution">
    <text evidence="2">The sequence shown here is derived from an EMBL/GenBank/DDBJ whole genome shotgun (WGS) entry which is preliminary data.</text>
</comment>
<dbReference type="EMBL" id="JAAOIC020000002">
    <property type="protein sequence ID" value="KAG8042464.1"/>
    <property type="molecule type" value="Genomic_DNA"/>
</dbReference>
<dbReference type="Proteomes" id="UP000729913">
    <property type="component" value="Unassembled WGS sequence"/>
</dbReference>
<reference evidence="2" key="1">
    <citation type="submission" date="2020-03" db="EMBL/GenBank/DDBJ databases">
        <authorList>
            <person name="Chebbi M.A."/>
            <person name="Drezen J.M."/>
        </authorList>
    </citation>
    <scope>NUCLEOTIDE SEQUENCE</scope>
    <source>
        <tissue evidence="2">Whole body</tissue>
    </source>
</reference>
<accession>A0A8J5RBB3</accession>
<dbReference type="OrthoDB" id="10329994at2759"/>